<dbReference type="Pfam" id="PF00072">
    <property type="entry name" value="Response_reg"/>
    <property type="match status" value="1"/>
</dbReference>
<dbReference type="PANTHER" id="PTHR48111">
    <property type="entry name" value="REGULATOR OF RPOS"/>
    <property type="match status" value="1"/>
</dbReference>
<evidence type="ECO:0000256" key="7">
    <source>
        <dbReference type="PROSITE-ProRule" id="PRU01091"/>
    </source>
</evidence>
<dbReference type="SMART" id="SM00448">
    <property type="entry name" value="REC"/>
    <property type="match status" value="1"/>
</dbReference>
<evidence type="ECO:0000256" key="3">
    <source>
        <dbReference type="ARBA" id="ARBA00023015"/>
    </source>
</evidence>
<dbReference type="GO" id="GO:0032993">
    <property type="term" value="C:protein-DNA complex"/>
    <property type="evidence" value="ECO:0007669"/>
    <property type="project" value="TreeGrafter"/>
</dbReference>
<evidence type="ECO:0000313" key="10">
    <source>
        <dbReference type="EMBL" id="TWR26263.1"/>
    </source>
</evidence>
<evidence type="ECO:0000256" key="4">
    <source>
        <dbReference type="ARBA" id="ARBA00023125"/>
    </source>
</evidence>
<evidence type="ECO:0000259" key="9">
    <source>
        <dbReference type="PROSITE" id="PS51755"/>
    </source>
</evidence>
<dbReference type="RefSeq" id="WP_146271524.1">
    <property type="nucleotide sequence ID" value="NZ_VOEI01000003.1"/>
</dbReference>
<dbReference type="CDD" id="cd00383">
    <property type="entry name" value="trans_reg_C"/>
    <property type="match status" value="1"/>
</dbReference>
<evidence type="ECO:0000256" key="6">
    <source>
        <dbReference type="PROSITE-ProRule" id="PRU00169"/>
    </source>
</evidence>
<dbReference type="PROSITE" id="PS51755">
    <property type="entry name" value="OMPR_PHOB"/>
    <property type="match status" value="1"/>
</dbReference>
<dbReference type="InterPro" id="IPR039420">
    <property type="entry name" value="WalR-like"/>
</dbReference>
<feature type="domain" description="OmpR/PhoB-type" evidence="9">
    <location>
        <begin position="124"/>
        <end position="222"/>
    </location>
</feature>
<keyword evidence="11" id="KW-1185">Reference proteome</keyword>
<dbReference type="OrthoDB" id="5343479at2"/>
<evidence type="ECO:0000256" key="2">
    <source>
        <dbReference type="ARBA" id="ARBA00023012"/>
    </source>
</evidence>
<dbReference type="Pfam" id="PF00486">
    <property type="entry name" value="Trans_reg_C"/>
    <property type="match status" value="1"/>
</dbReference>
<dbReference type="GO" id="GO:0000156">
    <property type="term" value="F:phosphorelay response regulator activity"/>
    <property type="evidence" value="ECO:0007669"/>
    <property type="project" value="TreeGrafter"/>
</dbReference>
<evidence type="ECO:0000259" key="8">
    <source>
        <dbReference type="PROSITE" id="PS50110"/>
    </source>
</evidence>
<dbReference type="PROSITE" id="PS50110">
    <property type="entry name" value="RESPONSE_REGULATORY"/>
    <property type="match status" value="1"/>
</dbReference>
<proteinExistence type="predicted"/>
<protein>
    <submittedName>
        <fullName evidence="10">Response regulator transcription factor</fullName>
    </submittedName>
</protein>
<dbReference type="GO" id="GO:0005829">
    <property type="term" value="C:cytosol"/>
    <property type="evidence" value="ECO:0007669"/>
    <property type="project" value="TreeGrafter"/>
</dbReference>
<sequence length="227" mass="25602">MKILLVEDELKLAGFVTEGLKHAGHTCDHVVDGGKGLETAMVGSYDLILLDLMLPNLNGFEVLKNLRSFNNKAPVIILSALNDTEHVIQGLDLGAIDYLKKPFDLDELLARVRTVQRRTLVQDSLKLQVADLKVDLLSREVYRASKQILLSNREFALLEFLLSNPNKVVTKSQILEKVWDMNFDPGSNIVEVHLYQLRKKMDRGYHQELIHTVIGRGYVLKGDVTKG</sequence>
<comment type="caution">
    <text evidence="10">The sequence shown here is derived from an EMBL/GenBank/DDBJ whole genome shotgun (WGS) entry which is preliminary data.</text>
</comment>
<keyword evidence="5" id="KW-0804">Transcription</keyword>
<evidence type="ECO:0000256" key="1">
    <source>
        <dbReference type="ARBA" id="ARBA00022553"/>
    </source>
</evidence>
<accession>A0A563U4M2</accession>
<feature type="DNA-binding region" description="OmpR/PhoB-type" evidence="7">
    <location>
        <begin position="124"/>
        <end position="222"/>
    </location>
</feature>
<dbReference type="PANTHER" id="PTHR48111:SF22">
    <property type="entry name" value="REGULATOR OF RPOS"/>
    <property type="match status" value="1"/>
</dbReference>
<dbReference type="GO" id="GO:0006355">
    <property type="term" value="P:regulation of DNA-templated transcription"/>
    <property type="evidence" value="ECO:0007669"/>
    <property type="project" value="InterPro"/>
</dbReference>
<dbReference type="InterPro" id="IPR001867">
    <property type="entry name" value="OmpR/PhoB-type_DNA-bd"/>
</dbReference>
<dbReference type="EMBL" id="VOEI01000003">
    <property type="protein sequence ID" value="TWR26263.1"/>
    <property type="molecule type" value="Genomic_DNA"/>
</dbReference>
<dbReference type="SUPFAM" id="SSF52172">
    <property type="entry name" value="CheY-like"/>
    <property type="match status" value="1"/>
</dbReference>
<dbReference type="SMART" id="SM00862">
    <property type="entry name" value="Trans_reg_C"/>
    <property type="match status" value="1"/>
</dbReference>
<evidence type="ECO:0000256" key="5">
    <source>
        <dbReference type="ARBA" id="ARBA00023163"/>
    </source>
</evidence>
<keyword evidence="3" id="KW-0805">Transcription regulation</keyword>
<reference evidence="10 11" key="1">
    <citation type="submission" date="2019-07" db="EMBL/GenBank/DDBJ databases">
        <authorList>
            <person name="Kim J."/>
        </authorList>
    </citation>
    <scope>NUCLEOTIDE SEQUENCE [LARGE SCALE GENOMIC DNA]</scope>
    <source>
        <strain evidence="10 11">MJ1a</strain>
    </source>
</reference>
<dbReference type="Gene3D" id="6.10.250.690">
    <property type="match status" value="1"/>
</dbReference>
<dbReference type="InterPro" id="IPR001789">
    <property type="entry name" value="Sig_transdc_resp-reg_receiver"/>
</dbReference>
<dbReference type="InterPro" id="IPR036388">
    <property type="entry name" value="WH-like_DNA-bd_sf"/>
</dbReference>
<keyword evidence="4 7" id="KW-0238">DNA-binding</keyword>
<feature type="domain" description="Response regulatory" evidence="8">
    <location>
        <begin position="2"/>
        <end position="116"/>
    </location>
</feature>
<gene>
    <name evidence="10" type="ORF">FPZ42_11620</name>
</gene>
<dbReference type="AlphaFoldDB" id="A0A563U4M2"/>
<dbReference type="InterPro" id="IPR011006">
    <property type="entry name" value="CheY-like_superfamily"/>
</dbReference>
<dbReference type="Gene3D" id="3.40.50.2300">
    <property type="match status" value="1"/>
</dbReference>
<feature type="modified residue" description="4-aspartylphosphate" evidence="6">
    <location>
        <position position="51"/>
    </location>
</feature>
<evidence type="ECO:0000313" key="11">
    <source>
        <dbReference type="Proteomes" id="UP000318010"/>
    </source>
</evidence>
<dbReference type="FunFam" id="1.10.10.10:FF:000005">
    <property type="entry name" value="Two-component system response regulator"/>
    <property type="match status" value="1"/>
</dbReference>
<keyword evidence="2" id="KW-0902">Two-component regulatory system</keyword>
<dbReference type="Proteomes" id="UP000318010">
    <property type="component" value="Unassembled WGS sequence"/>
</dbReference>
<keyword evidence="1 6" id="KW-0597">Phosphoprotein</keyword>
<dbReference type="GO" id="GO:0000976">
    <property type="term" value="F:transcription cis-regulatory region binding"/>
    <property type="evidence" value="ECO:0007669"/>
    <property type="project" value="TreeGrafter"/>
</dbReference>
<organism evidence="10 11">
    <name type="scientific">Mucilaginibacter achroorhodeus</name>
    <dbReference type="NCBI Taxonomy" id="2599294"/>
    <lineage>
        <taxon>Bacteria</taxon>
        <taxon>Pseudomonadati</taxon>
        <taxon>Bacteroidota</taxon>
        <taxon>Sphingobacteriia</taxon>
        <taxon>Sphingobacteriales</taxon>
        <taxon>Sphingobacteriaceae</taxon>
        <taxon>Mucilaginibacter</taxon>
    </lineage>
</organism>
<name>A0A563U4M2_9SPHI</name>
<dbReference type="Gene3D" id="1.10.10.10">
    <property type="entry name" value="Winged helix-like DNA-binding domain superfamily/Winged helix DNA-binding domain"/>
    <property type="match status" value="1"/>
</dbReference>